<proteinExistence type="predicted"/>
<gene>
    <name evidence="1" type="ORF">CWC22_006090</name>
</gene>
<protein>
    <submittedName>
        <fullName evidence="1">Uncharacterized protein</fullName>
    </submittedName>
</protein>
<accession>A0A5S3UR73</accession>
<sequence length="178" mass="19453">MRQTQAVALVLILGGLGYAFWALYSLPPLQLSHEQATPPPSQTNRLAPVKKTTDITLPAISAEPAPVNIAADDVPPVSALPEVIDNEPYVPPISPSSPTPAYHGDLADHQAYLAHQSAQVVQMKQDYIAAVDKKVARLEALLKKGVRHQLPPERLQEARDKIRGLRAMQAQLRRELAQ</sequence>
<dbReference type="AlphaFoldDB" id="A0A5S3UR73"/>
<dbReference type="RefSeq" id="WP_138539353.1">
    <property type="nucleotide sequence ID" value="NZ_CP045429.1"/>
</dbReference>
<dbReference type="Proteomes" id="UP000305729">
    <property type="component" value="Chromosome 1"/>
</dbReference>
<dbReference type="EMBL" id="CP045429">
    <property type="protein sequence ID" value="QPB82586.1"/>
    <property type="molecule type" value="Genomic_DNA"/>
</dbReference>
<evidence type="ECO:0000313" key="2">
    <source>
        <dbReference type="Proteomes" id="UP000305729"/>
    </source>
</evidence>
<organism evidence="1 2">
    <name type="scientific">Pseudoalteromonas rubra</name>
    <dbReference type="NCBI Taxonomy" id="43658"/>
    <lineage>
        <taxon>Bacteria</taxon>
        <taxon>Pseudomonadati</taxon>
        <taxon>Pseudomonadota</taxon>
        <taxon>Gammaproteobacteria</taxon>
        <taxon>Alteromonadales</taxon>
        <taxon>Pseudoalteromonadaceae</taxon>
        <taxon>Pseudoalteromonas</taxon>
    </lineage>
</organism>
<reference evidence="1 2" key="1">
    <citation type="submission" date="2019-10" db="EMBL/GenBank/DDBJ databases">
        <title>Pseudoalteromonas rubra S4059.</title>
        <authorList>
            <person name="Paulsen S."/>
            <person name="Wang X."/>
        </authorList>
    </citation>
    <scope>NUCLEOTIDE SEQUENCE [LARGE SCALE GENOMIC DNA]</scope>
    <source>
        <strain evidence="1 2">S4059</strain>
    </source>
</reference>
<evidence type="ECO:0000313" key="1">
    <source>
        <dbReference type="EMBL" id="QPB82586.1"/>
    </source>
</evidence>
<name>A0A5S3UR73_9GAMM</name>